<dbReference type="InterPro" id="IPR023415">
    <property type="entry name" value="LDLR_class-A_CS"/>
</dbReference>
<evidence type="ECO:0000313" key="18">
    <source>
        <dbReference type="Proteomes" id="UP001652626"/>
    </source>
</evidence>
<evidence type="ECO:0000259" key="17">
    <source>
        <dbReference type="PROSITE" id="PS50026"/>
    </source>
</evidence>
<evidence type="ECO:0000256" key="15">
    <source>
        <dbReference type="SAM" id="Phobius"/>
    </source>
</evidence>
<keyword evidence="8 12" id="KW-1015">Disulfide bond</keyword>
<comment type="subcellular location">
    <subcellularLocation>
        <location evidence="1">Membrane</location>
        <topology evidence="1">Single-pass membrane protein</topology>
    </subcellularLocation>
</comment>
<feature type="repeat" description="LDL-receptor class B" evidence="13">
    <location>
        <begin position="427"/>
        <end position="470"/>
    </location>
</feature>
<evidence type="ECO:0000256" key="8">
    <source>
        <dbReference type="ARBA" id="ARBA00023157"/>
    </source>
</evidence>
<dbReference type="InterPro" id="IPR000742">
    <property type="entry name" value="EGF"/>
</dbReference>
<dbReference type="OMA" id="ECLTMAH"/>
<dbReference type="Pfam" id="PF07645">
    <property type="entry name" value="EGF_CA"/>
    <property type="match status" value="2"/>
</dbReference>
<evidence type="ECO:0000256" key="16">
    <source>
        <dbReference type="SAM" id="SignalP"/>
    </source>
</evidence>
<dbReference type="InterPro" id="IPR036055">
    <property type="entry name" value="LDL_receptor-like_sf"/>
</dbReference>
<evidence type="ECO:0000256" key="4">
    <source>
        <dbReference type="ARBA" id="ARBA00022692"/>
    </source>
</evidence>
<dbReference type="InterPro" id="IPR000152">
    <property type="entry name" value="EGF-type_Asp/Asn_hydroxyl_site"/>
</dbReference>
<evidence type="ECO:0000256" key="12">
    <source>
        <dbReference type="PROSITE-ProRule" id="PRU00124"/>
    </source>
</evidence>
<feature type="disulfide bond" evidence="12">
    <location>
        <begin position="1038"/>
        <end position="1050"/>
    </location>
</feature>
<evidence type="ECO:0000256" key="2">
    <source>
        <dbReference type="ARBA" id="ARBA00022536"/>
    </source>
</evidence>
<feature type="disulfide bond" evidence="12">
    <location>
        <begin position="1149"/>
        <end position="1164"/>
    </location>
</feature>
<keyword evidence="4 15" id="KW-0812">Transmembrane</keyword>
<feature type="disulfide bond" evidence="12">
    <location>
        <begin position="37"/>
        <end position="55"/>
    </location>
</feature>
<feature type="disulfide bond" evidence="12">
    <location>
        <begin position="1057"/>
        <end position="1072"/>
    </location>
</feature>
<gene>
    <name evidence="19" type="primary">LOC113396487</name>
</gene>
<feature type="disulfide bond" evidence="12">
    <location>
        <begin position="1098"/>
        <end position="1113"/>
    </location>
</feature>
<dbReference type="Pfam" id="PF00057">
    <property type="entry name" value="Ldl_recept_a"/>
    <property type="match status" value="8"/>
</dbReference>
<dbReference type="InterPro" id="IPR001881">
    <property type="entry name" value="EGF-like_Ca-bd_dom"/>
</dbReference>
<feature type="disulfide bond" evidence="12">
    <location>
        <begin position="95"/>
        <end position="110"/>
    </location>
</feature>
<dbReference type="PROSITE" id="PS01209">
    <property type="entry name" value="LDLRA_1"/>
    <property type="match status" value="8"/>
</dbReference>
<keyword evidence="6 15" id="KW-1133">Transmembrane helix</keyword>
<dbReference type="Pfam" id="PF00058">
    <property type="entry name" value="Ldl_recept_b"/>
    <property type="match status" value="1"/>
</dbReference>
<dbReference type="PROSITE" id="PS50026">
    <property type="entry name" value="EGF_3"/>
    <property type="match status" value="1"/>
</dbReference>
<feature type="signal peptide" evidence="16">
    <location>
        <begin position="1"/>
        <end position="16"/>
    </location>
</feature>
<dbReference type="InterPro" id="IPR051221">
    <property type="entry name" value="LDLR-related"/>
</dbReference>
<dbReference type="SUPFAM" id="SSF63825">
    <property type="entry name" value="YWTD domain"/>
    <property type="match status" value="3"/>
</dbReference>
<evidence type="ECO:0000256" key="9">
    <source>
        <dbReference type="ARBA" id="ARBA00023170"/>
    </source>
</evidence>
<dbReference type="GO" id="GO:0043235">
    <property type="term" value="C:receptor complex"/>
    <property type="evidence" value="ECO:0007669"/>
    <property type="project" value="TreeGrafter"/>
</dbReference>
<feature type="disulfide bond" evidence="12">
    <location>
        <begin position="1232"/>
        <end position="1250"/>
    </location>
</feature>
<comment type="caution">
    <text evidence="11">Lacks conserved residue(s) required for the propagation of feature annotation.</text>
</comment>
<feature type="disulfide bond" evidence="12">
    <location>
        <begin position="1086"/>
        <end position="1104"/>
    </location>
</feature>
<dbReference type="PROSITE" id="PS01187">
    <property type="entry name" value="EGF_CA"/>
    <property type="match status" value="1"/>
</dbReference>
<evidence type="ECO:0000256" key="11">
    <source>
        <dbReference type="PROSITE-ProRule" id="PRU00076"/>
    </source>
</evidence>
<keyword evidence="18" id="KW-1185">Reference proteome</keyword>
<evidence type="ECO:0000256" key="5">
    <source>
        <dbReference type="ARBA" id="ARBA00022737"/>
    </source>
</evidence>
<keyword evidence="10" id="KW-0325">Glycoprotein</keyword>
<dbReference type="SMART" id="SM00181">
    <property type="entry name" value="EGF"/>
    <property type="match status" value="9"/>
</dbReference>
<dbReference type="PROSITE" id="PS01186">
    <property type="entry name" value="EGF_2"/>
    <property type="match status" value="1"/>
</dbReference>
<dbReference type="PANTHER" id="PTHR22722">
    <property type="entry name" value="LOW-DENSITY LIPOPROTEIN RECEPTOR-RELATED PROTEIN 2-RELATED"/>
    <property type="match status" value="1"/>
</dbReference>
<dbReference type="SUPFAM" id="SSF57424">
    <property type="entry name" value="LDL receptor-like module"/>
    <property type="match status" value="10"/>
</dbReference>
<feature type="disulfide bond" evidence="12">
    <location>
        <begin position="1045"/>
        <end position="1063"/>
    </location>
</feature>
<keyword evidence="3" id="KW-0254">Endocytosis</keyword>
<feature type="disulfide bond" evidence="12">
    <location>
        <begin position="1079"/>
        <end position="1091"/>
    </location>
</feature>
<reference evidence="19" key="1">
    <citation type="submission" date="2025-08" db="UniProtKB">
        <authorList>
            <consortium name="RefSeq"/>
        </authorList>
    </citation>
    <scope>IDENTIFICATION</scope>
    <source>
        <tissue evidence="19">Whole body</tissue>
    </source>
</reference>
<dbReference type="InterPro" id="IPR018097">
    <property type="entry name" value="EGF_Ca-bd_CS"/>
</dbReference>
<feature type="disulfide bond" evidence="12">
    <location>
        <begin position="49"/>
        <end position="64"/>
    </location>
</feature>
<evidence type="ECO:0000256" key="3">
    <source>
        <dbReference type="ARBA" id="ARBA00022583"/>
    </source>
</evidence>
<dbReference type="Gene3D" id="2.120.10.30">
    <property type="entry name" value="TolB, C-terminal domain"/>
    <property type="match status" value="3"/>
</dbReference>
<name>A0A8B8HZF4_VANTA</name>
<evidence type="ECO:0000256" key="7">
    <source>
        <dbReference type="ARBA" id="ARBA00023136"/>
    </source>
</evidence>
<dbReference type="SMART" id="SM00135">
    <property type="entry name" value="LY"/>
    <property type="match status" value="10"/>
</dbReference>
<dbReference type="GO" id="GO:0042562">
    <property type="term" value="F:hormone binding"/>
    <property type="evidence" value="ECO:0007669"/>
    <property type="project" value="TreeGrafter"/>
</dbReference>
<dbReference type="PROSITE" id="PS00010">
    <property type="entry name" value="ASX_HYDROXYL"/>
    <property type="match status" value="1"/>
</dbReference>
<dbReference type="PROSITE" id="PS50068">
    <property type="entry name" value="LDLRA_2"/>
    <property type="match status" value="11"/>
</dbReference>
<feature type="disulfide bond" evidence="12">
    <location>
        <begin position="943"/>
        <end position="958"/>
    </location>
</feature>
<dbReference type="PROSITE" id="PS51120">
    <property type="entry name" value="LDLRB"/>
    <property type="match status" value="1"/>
</dbReference>
<organism evidence="18 19">
    <name type="scientific">Vanessa tameamea</name>
    <name type="common">Kamehameha butterfly</name>
    <dbReference type="NCBI Taxonomy" id="334116"/>
    <lineage>
        <taxon>Eukaryota</taxon>
        <taxon>Metazoa</taxon>
        <taxon>Ecdysozoa</taxon>
        <taxon>Arthropoda</taxon>
        <taxon>Hexapoda</taxon>
        <taxon>Insecta</taxon>
        <taxon>Pterygota</taxon>
        <taxon>Neoptera</taxon>
        <taxon>Endopterygota</taxon>
        <taxon>Lepidoptera</taxon>
        <taxon>Glossata</taxon>
        <taxon>Ditrysia</taxon>
        <taxon>Papilionoidea</taxon>
        <taxon>Nymphalidae</taxon>
        <taxon>Nymphalinae</taxon>
        <taxon>Vanessa</taxon>
    </lineage>
</organism>
<evidence type="ECO:0000256" key="13">
    <source>
        <dbReference type="PROSITE-ProRule" id="PRU00461"/>
    </source>
</evidence>
<dbReference type="GO" id="GO:0006898">
    <property type="term" value="P:receptor-mediated endocytosis"/>
    <property type="evidence" value="ECO:0007669"/>
    <property type="project" value="TreeGrafter"/>
</dbReference>
<keyword evidence="5" id="KW-0677">Repeat</keyword>
<accession>A0A8B8HZF4</accession>
<dbReference type="InterPro" id="IPR011042">
    <property type="entry name" value="6-blade_b-propeller_TolB-like"/>
</dbReference>
<dbReference type="InterPro" id="IPR002172">
    <property type="entry name" value="LDrepeatLR_classA_rpt"/>
</dbReference>
<feature type="chain" id="PRO_5045349785" evidence="16">
    <location>
        <begin position="17"/>
        <end position="1777"/>
    </location>
</feature>
<dbReference type="SUPFAM" id="SSF57196">
    <property type="entry name" value="EGF/Laminin"/>
    <property type="match status" value="3"/>
</dbReference>
<dbReference type="RefSeq" id="XP_026490223.2">
    <property type="nucleotide sequence ID" value="XM_026634438.2"/>
</dbReference>
<protein>
    <submittedName>
        <fullName evidence="19">Vitellogenin receptor Yl</fullName>
    </submittedName>
</protein>
<dbReference type="OrthoDB" id="8831087at2759"/>
<dbReference type="Proteomes" id="UP001652626">
    <property type="component" value="Chromosome 25"/>
</dbReference>
<keyword evidence="16" id="KW-0732">Signal</keyword>
<dbReference type="GO" id="GO:0005509">
    <property type="term" value="F:calcium ion binding"/>
    <property type="evidence" value="ECO:0007669"/>
    <property type="project" value="InterPro"/>
</dbReference>
<feature type="compositionally biased region" description="Basic and acidic residues" evidence="14">
    <location>
        <begin position="1766"/>
        <end position="1777"/>
    </location>
</feature>
<evidence type="ECO:0000256" key="10">
    <source>
        <dbReference type="ARBA" id="ARBA00023180"/>
    </source>
</evidence>
<dbReference type="PANTHER" id="PTHR22722:SF14">
    <property type="entry name" value="MEGALIN, ISOFORM A"/>
    <property type="match status" value="1"/>
</dbReference>
<evidence type="ECO:0000313" key="19">
    <source>
        <dbReference type="RefSeq" id="XP_026490223.2"/>
    </source>
</evidence>
<evidence type="ECO:0000256" key="1">
    <source>
        <dbReference type="ARBA" id="ARBA00004167"/>
    </source>
</evidence>
<keyword evidence="9 19" id="KW-0675">Receptor</keyword>
<proteinExistence type="predicted"/>
<dbReference type="SMART" id="SM00179">
    <property type="entry name" value="EGF_CA"/>
    <property type="match status" value="4"/>
</dbReference>
<sequence>MAVLLIILMWLVTCQAEFKDEMQFFDPECLVEGAFFCLGGGCISQDKYCDGNRDCEDGSDENFCINHTPDALYCNETHQFLCGDGHKCVPSSWVCNNETDCNDGSDEVNCTVPIEHENSTCKGFLCDGGKRCISQYWTCDGHYDCDDKTDEDFTRNCRHIYHSNFLSDIVPCDKYEKSPCSDNSYCLTLDHMCDGLEDCRDGSDEGKFCSHWQNQCTNFTCPKNTKCKPRRMGPTCMCLGSAIFNDTSKQCDLINECEHLRPACSQKCHNGAGYFTCSCEEGYSMDRISQYLCFAPDPEALLFFSTKNDIRYVKVKSKEEVIVATGIKQAHGVSYDGNYLYWVETAQGHQAIMRAQLHNMVESKQVLAAFGIEDPGDIAVDFLGDNIYFSDTARGIISVCRSDGSLCTTLPANTKNPRFVTLEPKQGLMYWADWHDKAVIMSARMDGSQSDILVGNLSSFATGLALDSLNGRLYFVDQTVKVVRLKDKVVYFLFQEPFHHPYSLAVFENTVYWSDWTTNTILTADKLHGTSFNRNVLLRLDMPVFDMHLYHPILMKNTQNPCNHNLCAICLVTSNTTHVCACPDTMEMIGNRCQVRAGERPQFVLVGAGSHVTRVRRDVIGNPELHDTHLDVGRLQALAYDSYRDTLYIYDSQQKSINYMNLSDFTLGITHVLVNKGLENVVDMDYDFVSDTLYILDAGRHLIEVVSLSTRHSAIIYYFTHEEVPMSLCLLPDYGKLLVAVLESDENNEIHIDSITLDGEDRQHVLLNNIIGPNIRIRYSPDLNLVYMSDEGRGVIDVMHPEGKGREVFREVLTTIGSVASTSTHLFWTDRHSSRLYWADVHEATHRIRRIELSIFPNDTNLHVLATSLPPRGALAAHACFAGGAPCSHVCVQTRNGNTSGHRCVCSPGFKMVNGDCLEIIHCRSDELYCHRSNQCFLKTAKCDGVKDCKYGEDEEGCAAPVTQSPLFCKHDQTNCHGVCISKNDVCKGNTIVVPCAQWEWPCTSGALCVSRTLACDGRADCPDGSDESPAACDTGTCFRTEFMCGSGNCIPITWHCDGGEDCADGSDEINCESNEYLCPEHLFQCKNNTCIDLSKRCDGKYDCEDHDDEDDCDISELFEESENLLTCMPWEYACEHNSSICLPMTARCNGKVDCPGGTDETGCYLHCLLYREIHYSCKQELMCLSHRRWCDGHTDCGDGSDETAEACAMMNKTLPVDSSHQVESCSKGYRCDSGQCVEWTRVCDRVRDCADGSDEERLCESPCTRDTCEHSCQPSPRGPHCTCPHGYTVNGSKCHDVDECALSTCSQVCHNLPGSFVCSCHAGYALRSDRRSCKAVRGRLSVLYTKRSSVWSMTNHIHSLQYHDKDDKEISDIDIAVMSGKMYVASSQMGKLVEVNLHDKGSEFGVITNVGVPTKVSADWVTGNVYFSDGHGHVRVCHFRRRRCAHVLQLPSVAKVTALVVDPANYKMFFCVSEGTEAIVRSASLSGKNVSDLTSVASCSGLAADSFSKIVYIASDPSSIMQVDYDGKVMMTIFSNNPTIHSPQHLALFEDHLYLLSGTHLIRCLLFSSKTCSPYSHLPNGTAFVIQHESVQRDDVHDDCETITCSNICVMESMGPQCVCHDGTWTSDGTCPPVEDSELARFEGVVVGMSSTRALPVVVVTLVVVLFALYVCLFVRRLTKKKNAANYMQVRYQNTTDGMTHLSNPILNMPEAGYIINGMGHEFVNPLQFVRNMWQESFHKKSKPIGTSGLSFDTHQDLSDTESDLDVRESRRMIKE</sequence>
<feature type="region of interest" description="Disordered" evidence="14">
    <location>
        <begin position="1750"/>
        <end position="1777"/>
    </location>
</feature>
<dbReference type="CDD" id="cd00112">
    <property type="entry name" value="LDLa"/>
    <property type="match status" value="10"/>
</dbReference>
<keyword evidence="7 15" id="KW-0472">Membrane</keyword>
<dbReference type="Gene3D" id="4.10.400.10">
    <property type="entry name" value="Low-density Lipoprotein Receptor"/>
    <property type="match status" value="10"/>
</dbReference>
<evidence type="ECO:0000256" key="6">
    <source>
        <dbReference type="ARBA" id="ARBA00022989"/>
    </source>
</evidence>
<evidence type="ECO:0000256" key="14">
    <source>
        <dbReference type="SAM" id="MobiDB-lite"/>
    </source>
</evidence>
<dbReference type="PRINTS" id="PR00261">
    <property type="entry name" value="LDLRECEPTOR"/>
</dbReference>
<dbReference type="SMART" id="SM00192">
    <property type="entry name" value="LDLa"/>
    <property type="match status" value="11"/>
</dbReference>
<keyword evidence="2 11" id="KW-0245">EGF-like domain</keyword>
<dbReference type="Gene3D" id="2.10.25.10">
    <property type="entry name" value="Laminin"/>
    <property type="match status" value="3"/>
</dbReference>
<dbReference type="GO" id="GO:0016324">
    <property type="term" value="C:apical plasma membrane"/>
    <property type="evidence" value="ECO:0007669"/>
    <property type="project" value="TreeGrafter"/>
</dbReference>
<feature type="domain" description="EGF-like" evidence="17">
    <location>
        <begin position="1297"/>
        <end position="1335"/>
    </location>
</feature>
<feature type="transmembrane region" description="Helical" evidence="15">
    <location>
        <begin position="1655"/>
        <end position="1676"/>
    </location>
</feature>
<dbReference type="InterPro" id="IPR049883">
    <property type="entry name" value="NOTCH1_EGF-like"/>
</dbReference>
<dbReference type="GeneID" id="113396487"/>
<dbReference type="InterPro" id="IPR000033">
    <property type="entry name" value="LDLR_classB_rpt"/>
</dbReference>